<dbReference type="OrthoDB" id="252964at2759"/>
<feature type="non-terminal residue" evidence="2">
    <location>
        <position position="1"/>
    </location>
</feature>
<dbReference type="AlphaFoldDB" id="A0A7L0EUZ0"/>
<keyword evidence="3" id="KW-1185">Reference proteome</keyword>
<dbReference type="PANTHER" id="PTHR10699">
    <property type="entry name" value="NEUROMODULIN"/>
    <property type="match status" value="1"/>
</dbReference>
<dbReference type="Gene3D" id="1.20.890.10">
    <property type="entry name" value="cAMP-dependent protein kinase regulatory subunit, dimerization-anchoring domain"/>
    <property type="match status" value="1"/>
</dbReference>
<gene>
    <name evidence="2" type="primary">Spa17</name>
    <name evidence="2" type="ORF">TROMEL_R15212</name>
</gene>
<dbReference type="EMBL" id="VXAG01003622">
    <property type="protein sequence ID" value="NXJ86853.1"/>
    <property type="molecule type" value="Genomic_DNA"/>
</dbReference>
<dbReference type="InterPro" id="IPR047579">
    <property type="entry name" value="DD_CABYR_SP17"/>
</dbReference>
<accession>A0A7L0EUZ0</accession>
<protein>
    <submittedName>
        <fullName evidence="2">SP17 protein</fullName>
    </submittedName>
</protein>
<dbReference type="InterPro" id="IPR003117">
    <property type="entry name" value="cAMP_dep_PK_reg_su_I/II_a/b"/>
</dbReference>
<evidence type="ECO:0000313" key="2">
    <source>
        <dbReference type="EMBL" id="NXJ86853.1"/>
    </source>
</evidence>
<dbReference type="CDD" id="cd12100">
    <property type="entry name" value="DD_CABYR_SP17"/>
    <property type="match status" value="1"/>
</dbReference>
<dbReference type="SMART" id="SM00394">
    <property type="entry name" value="RIIa"/>
    <property type="match status" value="1"/>
</dbReference>
<evidence type="ECO:0000313" key="3">
    <source>
        <dbReference type="Proteomes" id="UP000550660"/>
    </source>
</evidence>
<dbReference type="Pfam" id="PF02197">
    <property type="entry name" value="RIIa"/>
    <property type="match status" value="1"/>
</dbReference>
<organism evidence="2 3">
    <name type="scientific">Trogon melanurus</name>
    <name type="common">Black-tailed trogon</name>
    <dbReference type="NCBI Taxonomy" id="56311"/>
    <lineage>
        <taxon>Eukaryota</taxon>
        <taxon>Metazoa</taxon>
        <taxon>Chordata</taxon>
        <taxon>Craniata</taxon>
        <taxon>Vertebrata</taxon>
        <taxon>Euteleostomi</taxon>
        <taxon>Archelosauria</taxon>
        <taxon>Archosauria</taxon>
        <taxon>Dinosauria</taxon>
        <taxon>Saurischia</taxon>
        <taxon>Theropoda</taxon>
        <taxon>Coelurosauria</taxon>
        <taxon>Aves</taxon>
        <taxon>Neognathae</taxon>
        <taxon>Neoaves</taxon>
        <taxon>Telluraves</taxon>
        <taxon>Coraciimorphae</taxon>
        <taxon>Trogoniformes</taxon>
        <taxon>Trogonidae</taxon>
        <taxon>Trogon</taxon>
    </lineage>
</organism>
<dbReference type="PANTHER" id="PTHR10699:SF11">
    <property type="entry name" value="IGLOO, ISOFORM A"/>
    <property type="match status" value="1"/>
</dbReference>
<dbReference type="GO" id="GO:0005516">
    <property type="term" value="F:calmodulin binding"/>
    <property type="evidence" value="ECO:0007669"/>
    <property type="project" value="TreeGrafter"/>
</dbReference>
<name>A0A7L0EUZ0_TROML</name>
<proteinExistence type="predicted"/>
<comment type="caution">
    <text evidence="2">The sequence shown here is derived from an EMBL/GenBank/DDBJ whole genome shotgun (WGS) entry which is preliminary data.</text>
</comment>
<sequence>MSVPFSSTPLRLPAGFGNLLEGLALEVLREQPDDVVSFAARHFQALLERRRETSADPVAWGAQLEDELLSHPPFQVGRPPLQRFRSAPG</sequence>
<reference evidence="2 3" key="1">
    <citation type="submission" date="2019-09" db="EMBL/GenBank/DDBJ databases">
        <title>Bird 10,000 Genomes (B10K) Project - Family phase.</title>
        <authorList>
            <person name="Zhang G."/>
        </authorList>
    </citation>
    <scope>NUCLEOTIDE SEQUENCE [LARGE SCALE GENOMIC DNA]</scope>
    <source>
        <strain evidence="2">B10K-DU-007-40</strain>
        <tissue evidence="2">Mixed tissue sample</tissue>
    </source>
</reference>
<feature type="domain" description="RIIa" evidence="1">
    <location>
        <begin position="14"/>
        <end position="51"/>
    </location>
</feature>
<dbReference type="SUPFAM" id="SSF47391">
    <property type="entry name" value="Dimerization-anchoring domain of cAMP-dependent PK regulatory subunit"/>
    <property type="match status" value="1"/>
</dbReference>
<dbReference type="Proteomes" id="UP000550660">
    <property type="component" value="Unassembled WGS sequence"/>
</dbReference>
<evidence type="ECO:0000259" key="1">
    <source>
        <dbReference type="SMART" id="SM00394"/>
    </source>
</evidence>
<feature type="non-terminal residue" evidence="2">
    <location>
        <position position="89"/>
    </location>
</feature>